<dbReference type="Pfam" id="PF13079">
    <property type="entry name" value="DUF3916"/>
    <property type="match status" value="1"/>
</dbReference>
<accession>A0A168W8G6</accession>
<evidence type="ECO:0008006" key="3">
    <source>
        <dbReference type="Google" id="ProtNLM"/>
    </source>
</evidence>
<reference evidence="1 2" key="1">
    <citation type="submission" date="2016-04" db="EMBL/GenBank/DDBJ databases">
        <title>Complete genome sequence of Fictibacillus phosphorivorans G25-29, a strain toxic to nematodes.</title>
        <authorList>
            <person name="Zheng Z."/>
        </authorList>
    </citation>
    <scope>NUCLEOTIDE SEQUENCE [LARGE SCALE GENOMIC DNA]</scope>
    <source>
        <strain evidence="1 2">G25-29</strain>
    </source>
</reference>
<name>A0A168W8G6_9BACL</name>
<proteinExistence type="predicted"/>
<dbReference type="RefSeq" id="WP_066397849.1">
    <property type="nucleotide sequence ID" value="NZ_CP015378.1"/>
</dbReference>
<dbReference type="Proteomes" id="UP000076623">
    <property type="component" value="Chromosome"/>
</dbReference>
<dbReference type="EMBL" id="CP015378">
    <property type="protein sequence ID" value="ANC78539.1"/>
    <property type="molecule type" value="Genomic_DNA"/>
</dbReference>
<dbReference type="AlphaFoldDB" id="A0A168W8G6"/>
<dbReference type="KEGG" id="fpn:ABE65_017725"/>
<evidence type="ECO:0000313" key="2">
    <source>
        <dbReference type="Proteomes" id="UP000076623"/>
    </source>
</evidence>
<evidence type="ECO:0000313" key="1">
    <source>
        <dbReference type="EMBL" id="ANC78539.1"/>
    </source>
</evidence>
<dbReference type="InterPro" id="IPR025075">
    <property type="entry name" value="DUF3916"/>
</dbReference>
<gene>
    <name evidence="1" type="ORF">ABE65_017725</name>
</gene>
<sequence length="174" mass="20351">MDREKKNRGKRRKFRNIKNNIAEWSQSLPVPPDKSPNYLGYRAYSFATGKDFGDYSKFHKKHKREIMQLIINFVKILHDLKSENEKEYRIICLLPLPDLHQPFVMIGYTKAGLESFYNGLNYDGEFLKKFSLSEDDQFLQTEWGVTIPNGLKVKGFNGKDECIGDSMWFVGNIE</sequence>
<organism evidence="1 2">
    <name type="scientific">Fictibacillus phosphorivorans</name>
    <dbReference type="NCBI Taxonomy" id="1221500"/>
    <lineage>
        <taxon>Bacteria</taxon>
        <taxon>Bacillati</taxon>
        <taxon>Bacillota</taxon>
        <taxon>Bacilli</taxon>
        <taxon>Bacillales</taxon>
        <taxon>Fictibacillaceae</taxon>
        <taxon>Fictibacillus</taxon>
    </lineage>
</organism>
<protein>
    <recommendedName>
        <fullName evidence="3">DUF3916 domain-containing protein</fullName>
    </recommendedName>
</protein>
<keyword evidence="2" id="KW-1185">Reference proteome</keyword>